<dbReference type="InterPro" id="IPR007318">
    <property type="entry name" value="Phopholipid_MeTrfase"/>
</dbReference>
<evidence type="ECO:0000256" key="1">
    <source>
        <dbReference type="ARBA" id="ARBA00004127"/>
    </source>
</evidence>
<evidence type="ECO:0000256" key="3">
    <source>
        <dbReference type="ARBA" id="ARBA00022989"/>
    </source>
</evidence>
<organism evidence="6 7">
    <name type="scientific">Dissulfurirhabdus thermomarina</name>
    <dbReference type="NCBI Taxonomy" id="1765737"/>
    <lineage>
        <taxon>Bacteria</taxon>
        <taxon>Deltaproteobacteria</taxon>
        <taxon>Dissulfurirhabdaceae</taxon>
        <taxon>Dissulfurirhabdus</taxon>
    </lineage>
</organism>
<dbReference type="RefSeq" id="WP_163298559.1">
    <property type="nucleotide sequence ID" value="NZ_JAAGRR010000055.1"/>
</dbReference>
<keyword evidence="6" id="KW-0808">Transferase</keyword>
<dbReference type="PANTHER" id="PTHR43847">
    <property type="entry name" value="BLL3993 PROTEIN"/>
    <property type="match status" value="1"/>
</dbReference>
<dbReference type="InterPro" id="IPR052527">
    <property type="entry name" value="Metal_cation-efflux_comp"/>
</dbReference>
<evidence type="ECO:0000256" key="4">
    <source>
        <dbReference type="ARBA" id="ARBA00023136"/>
    </source>
</evidence>
<proteinExistence type="predicted"/>
<evidence type="ECO:0000313" key="7">
    <source>
        <dbReference type="Proteomes" id="UP000469346"/>
    </source>
</evidence>
<protein>
    <submittedName>
        <fullName evidence="6">Isoprenylcysteine carboxylmethyltransferase family protein</fullName>
    </submittedName>
</protein>
<keyword evidence="7" id="KW-1185">Reference proteome</keyword>
<dbReference type="GO" id="GO:0008168">
    <property type="term" value="F:methyltransferase activity"/>
    <property type="evidence" value="ECO:0007669"/>
    <property type="project" value="UniProtKB-KW"/>
</dbReference>
<evidence type="ECO:0000256" key="2">
    <source>
        <dbReference type="ARBA" id="ARBA00022692"/>
    </source>
</evidence>
<dbReference type="PANTHER" id="PTHR43847:SF1">
    <property type="entry name" value="BLL3993 PROTEIN"/>
    <property type="match status" value="1"/>
</dbReference>
<feature type="transmembrane region" description="Helical" evidence="5">
    <location>
        <begin position="54"/>
        <end position="80"/>
    </location>
</feature>
<reference evidence="6 7" key="1">
    <citation type="submission" date="2020-02" db="EMBL/GenBank/DDBJ databases">
        <title>Comparative genomics of sulfur disproportionating microorganisms.</title>
        <authorList>
            <person name="Ward L.M."/>
            <person name="Bertran E."/>
            <person name="Johnston D.T."/>
        </authorList>
    </citation>
    <scope>NUCLEOTIDE SEQUENCE [LARGE SCALE GENOMIC DNA]</scope>
    <source>
        <strain evidence="6 7">DSM 100025</strain>
    </source>
</reference>
<dbReference type="GO" id="GO:0012505">
    <property type="term" value="C:endomembrane system"/>
    <property type="evidence" value="ECO:0007669"/>
    <property type="project" value="UniProtKB-SubCell"/>
</dbReference>
<evidence type="ECO:0000313" key="6">
    <source>
        <dbReference type="EMBL" id="NDY42419.1"/>
    </source>
</evidence>
<evidence type="ECO:0000256" key="5">
    <source>
        <dbReference type="SAM" id="Phobius"/>
    </source>
</evidence>
<feature type="transmembrane region" description="Helical" evidence="5">
    <location>
        <begin position="21"/>
        <end position="42"/>
    </location>
</feature>
<name>A0A6N9TMQ7_DISTH</name>
<comment type="caution">
    <text evidence="6">The sequence shown here is derived from an EMBL/GenBank/DDBJ whole genome shotgun (WGS) entry which is preliminary data.</text>
</comment>
<gene>
    <name evidence="6" type="ORF">G3N55_06130</name>
</gene>
<sequence>MNETADASASRVPLSVRLGNFFFRYRNGLFPVLFVVLAVTVPPARLGGDPRLDLAGVTAGVLLALAGEVVRCATIGLVYIKRGGKKRRIYAADLVTEGIYAHTRNPMYLGNLLIAAGACLAYGSPWVILGAFPFFLLVYLSITRAEEHYLRGRFGPGYEAYCRDVNRFWPRLRGLGRTLAQHRFDWKRVVNKEYGTLFQLSSGLYVLLLYKYYRLYAPSPVPERPGLLAVPFLAFLAFFGVARWMKKTGRV</sequence>
<dbReference type="Pfam" id="PF04191">
    <property type="entry name" value="PEMT"/>
    <property type="match status" value="1"/>
</dbReference>
<keyword evidence="3 5" id="KW-1133">Transmembrane helix</keyword>
<dbReference type="AlphaFoldDB" id="A0A6N9TMQ7"/>
<feature type="transmembrane region" description="Helical" evidence="5">
    <location>
        <begin position="225"/>
        <end position="245"/>
    </location>
</feature>
<accession>A0A6N9TMQ7</accession>
<feature type="transmembrane region" description="Helical" evidence="5">
    <location>
        <begin position="112"/>
        <end position="142"/>
    </location>
</feature>
<dbReference type="Gene3D" id="1.20.120.1630">
    <property type="match status" value="1"/>
</dbReference>
<comment type="subcellular location">
    <subcellularLocation>
        <location evidence="1">Endomembrane system</location>
        <topology evidence="1">Multi-pass membrane protein</topology>
    </subcellularLocation>
</comment>
<dbReference type="Proteomes" id="UP000469346">
    <property type="component" value="Unassembled WGS sequence"/>
</dbReference>
<keyword evidence="6" id="KW-0489">Methyltransferase</keyword>
<dbReference type="EMBL" id="JAAGRR010000055">
    <property type="protein sequence ID" value="NDY42419.1"/>
    <property type="molecule type" value="Genomic_DNA"/>
</dbReference>
<dbReference type="GO" id="GO:0032259">
    <property type="term" value="P:methylation"/>
    <property type="evidence" value="ECO:0007669"/>
    <property type="project" value="UniProtKB-KW"/>
</dbReference>
<keyword evidence="2 5" id="KW-0812">Transmembrane</keyword>
<keyword evidence="4 5" id="KW-0472">Membrane</keyword>